<evidence type="ECO:0000313" key="3">
    <source>
        <dbReference type="Proteomes" id="UP000324222"/>
    </source>
</evidence>
<evidence type="ECO:0000256" key="1">
    <source>
        <dbReference type="SAM" id="MobiDB-lite"/>
    </source>
</evidence>
<feature type="compositionally biased region" description="Basic and acidic residues" evidence="1">
    <location>
        <begin position="13"/>
        <end position="61"/>
    </location>
</feature>
<keyword evidence="3" id="KW-1185">Reference proteome</keyword>
<dbReference type="Proteomes" id="UP000324222">
    <property type="component" value="Unassembled WGS sequence"/>
</dbReference>
<accession>A0A5B7HSF9</accession>
<comment type="caution">
    <text evidence="2">The sequence shown here is derived from an EMBL/GenBank/DDBJ whole genome shotgun (WGS) entry which is preliminary data.</text>
</comment>
<dbReference type="EMBL" id="VSRR010041024">
    <property type="protein sequence ID" value="MPC75390.1"/>
    <property type="molecule type" value="Genomic_DNA"/>
</dbReference>
<gene>
    <name evidence="2" type="ORF">E2C01_069777</name>
</gene>
<evidence type="ECO:0000313" key="2">
    <source>
        <dbReference type="EMBL" id="MPC75390.1"/>
    </source>
</evidence>
<organism evidence="2 3">
    <name type="scientific">Portunus trituberculatus</name>
    <name type="common">Swimming crab</name>
    <name type="synonym">Neptunus trituberculatus</name>
    <dbReference type="NCBI Taxonomy" id="210409"/>
    <lineage>
        <taxon>Eukaryota</taxon>
        <taxon>Metazoa</taxon>
        <taxon>Ecdysozoa</taxon>
        <taxon>Arthropoda</taxon>
        <taxon>Crustacea</taxon>
        <taxon>Multicrustacea</taxon>
        <taxon>Malacostraca</taxon>
        <taxon>Eumalacostraca</taxon>
        <taxon>Eucarida</taxon>
        <taxon>Decapoda</taxon>
        <taxon>Pleocyemata</taxon>
        <taxon>Brachyura</taxon>
        <taxon>Eubrachyura</taxon>
        <taxon>Portunoidea</taxon>
        <taxon>Portunidae</taxon>
        <taxon>Portuninae</taxon>
        <taxon>Portunus</taxon>
    </lineage>
</organism>
<proteinExistence type="predicted"/>
<reference evidence="2 3" key="1">
    <citation type="submission" date="2019-05" db="EMBL/GenBank/DDBJ databases">
        <title>Another draft genome of Portunus trituberculatus and its Hox gene families provides insights of decapod evolution.</title>
        <authorList>
            <person name="Jeong J.-H."/>
            <person name="Song I."/>
            <person name="Kim S."/>
            <person name="Choi T."/>
            <person name="Kim D."/>
            <person name="Ryu S."/>
            <person name="Kim W."/>
        </authorList>
    </citation>
    <scope>NUCLEOTIDE SEQUENCE [LARGE SCALE GENOMIC DNA]</scope>
    <source>
        <tissue evidence="2">Muscle</tissue>
    </source>
</reference>
<name>A0A5B7HSF9_PORTR</name>
<dbReference type="AlphaFoldDB" id="A0A5B7HSF9"/>
<protein>
    <submittedName>
        <fullName evidence="2">Uncharacterized protein</fullName>
    </submittedName>
</protein>
<sequence>MLVVGGHKKYWKRKEGREVKENERRSRDWRDGGKKRVRSGEEGKGGAGHERRKEKREEDGSKTGGGGGGGGGGRKADEAGR</sequence>
<feature type="compositionally biased region" description="Basic residues" evidence="1">
    <location>
        <begin position="1"/>
        <end position="12"/>
    </location>
</feature>
<feature type="region of interest" description="Disordered" evidence="1">
    <location>
        <begin position="1"/>
        <end position="81"/>
    </location>
</feature>
<feature type="compositionally biased region" description="Gly residues" evidence="1">
    <location>
        <begin position="62"/>
        <end position="73"/>
    </location>
</feature>